<keyword evidence="10" id="KW-1185">Reference proteome</keyword>
<dbReference type="InterPro" id="IPR016135">
    <property type="entry name" value="UBQ-conjugating_enzyme/RWD"/>
</dbReference>
<name>A0A1A0HK27_9ASCO</name>
<comment type="subcellular location">
    <subcellularLocation>
        <location evidence="1">Endosome</location>
    </subcellularLocation>
</comment>
<dbReference type="SUPFAM" id="SSF140111">
    <property type="entry name" value="Endosomal sorting complex assembly domain"/>
    <property type="match status" value="1"/>
</dbReference>
<dbReference type="InterPro" id="IPR017916">
    <property type="entry name" value="SB_dom"/>
</dbReference>
<proteinExistence type="inferred from homology"/>
<accession>A0A1A0HK27</accession>
<evidence type="ECO:0000256" key="4">
    <source>
        <dbReference type="ARBA" id="ARBA00022753"/>
    </source>
</evidence>
<feature type="domain" description="UEV" evidence="8">
    <location>
        <begin position="7"/>
        <end position="169"/>
    </location>
</feature>
<evidence type="ECO:0000256" key="1">
    <source>
        <dbReference type="ARBA" id="ARBA00004177"/>
    </source>
</evidence>
<evidence type="ECO:0000259" key="8">
    <source>
        <dbReference type="PROSITE" id="PS51322"/>
    </source>
</evidence>
<evidence type="ECO:0000256" key="3">
    <source>
        <dbReference type="ARBA" id="ARBA00022448"/>
    </source>
</evidence>
<dbReference type="Proteomes" id="UP000092555">
    <property type="component" value="Unassembled WGS sequence"/>
</dbReference>
<dbReference type="SUPFAM" id="SSF54495">
    <property type="entry name" value="UBC-like"/>
    <property type="match status" value="1"/>
</dbReference>
<dbReference type="GeneID" id="30031303"/>
<protein>
    <submittedName>
        <fullName evidence="9">UEV-domain-containing protein</fullName>
    </submittedName>
</protein>
<dbReference type="Gene3D" id="6.10.140.820">
    <property type="match status" value="1"/>
</dbReference>
<dbReference type="PANTHER" id="PTHR23306:SF3">
    <property type="entry name" value="TUMOR SUPPRESSOR PROTEIN 101"/>
    <property type="match status" value="1"/>
</dbReference>
<evidence type="ECO:0000256" key="5">
    <source>
        <dbReference type="ARBA" id="ARBA00022927"/>
    </source>
</evidence>
<dbReference type="OrthoDB" id="306304at2759"/>
<dbReference type="PROSITE" id="PS51322">
    <property type="entry name" value="UEV"/>
    <property type="match status" value="1"/>
</dbReference>
<dbReference type="GO" id="GO:0000813">
    <property type="term" value="C:ESCRT I complex"/>
    <property type="evidence" value="ECO:0007669"/>
    <property type="project" value="TreeGrafter"/>
</dbReference>
<dbReference type="GO" id="GO:0043130">
    <property type="term" value="F:ubiquitin binding"/>
    <property type="evidence" value="ECO:0007669"/>
    <property type="project" value="TreeGrafter"/>
</dbReference>
<dbReference type="PANTHER" id="PTHR23306">
    <property type="entry name" value="TUMOR SUSCEPTIBILITY GENE 101 PROTEIN-RELATED"/>
    <property type="match status" value="1"/>
</dbReference>
<dbReference type="EMBL" id="LXTC01000001">
    <property type="protein sequence ID" value="OBA24534.1"/>
    <property type="molecule type" value="Genomic_DNA"/>
</dbReference>
<keyword evidence="5" id="KW-0653">Protein transport</keyword>
<evidence type="ECO:0000256" key="2">
    <source>
        <dbReference type="ARBA" id="ARBA00009594"/>
    </source>
</evidence>
<evidence type="ECO:0000313" key="10">
    <source>
        <dbReference type="Proteomes" id="UP000092555"/>
    </source>
</evidence>
<feature type="compositionally biased region" description="Polar residues" evidence="7">
    <location>
        <begin position="182"/>
        <end position="197"/>
    </location>
</feature>
<feature type="region of interest" description="Disordered" evidence="7">
    <location>
        <begin position="163"/>
        <end position="231"/>
    </location>
</feature>
<keyword evidence="6" id="KW-0175">Coiled coil</keyword>
<dbReference type="Gene3D" id="3.10.110.10">
    <property type="entry name" value="Ubiquitin Conjugating Enzyme"/>
    <property type="match status" value="1"/>
</dbReference>
<dbReference type="CDD" id="cd11685">
    <property type="entry name" value="UEV_TSG101-like"/>
    <property type="match status" value="1"/>
</dbReference>
<sequence>MSKVSKKITNWLYSVLQPQYTHPEIAYKDIYQFLQVYIDQGFRIRTAVYTSVHGGSELLVNLYGPLICGNNVFQVSIWIPLNYPLADTSGKASGYDANGVPITFAVPSKGQIIRPGNNVDSQGKVYHPFLVSWYNSTSTRQMMDQFNLLLLMECLKSTFERSSPIGLAPQTTGPTLPPKSPSKINSPQQARISTLSSGPPLPEKFAHSGNSSELIPQKYRGPPPLPTYTTQNQWVGIDSSQSQSAMIQSPGQSTLTRYLNTLDRATTVKGEVSRPRPSVETNQGETSVIEDLMDKVTLESKKENSDPRELQRIAQHINRYLNPGNPESVNNKIPRVRKTRNIAKALYSQLLHHKNQARANAENLDKHVQYLEDQVQTVRYSNQKLNDLTELNKKSSTEVVLSASENRKIALDDLVLPDLMLVRQLYDSVAEIRGYKDAIRLVGGTFKSEPELINNLTLESCIRSVRALSRELFWLEVTRDEIGRLMSLQL</sequence>
<comment type="similarity">
    <text evidence="2">Belongs to the ubiquitin-conjugating enzyme family. UEV subfamily.</text>
</comment>
<dbReference type="GO" id="GO:0006886">
    <property type="term" value="P:intracellular protein transport"/>
    <property type="evidence" value="ECO:0007669"/>
    <property type="project" value="UniProtKB-ARBA"/>
</dbReference>
<keyword evidence="3" id="KW-0813">Transport</keyword>
<gene>
    <name evidence="9" type="ORF">METBIDRAFT_62688</name>
</gene>
<dbReference type="Pfam" id="PF05743">
    <property type="entry name" value="UEV"/>
    <property type="match status" value="1"/>
</dbReference>
<dbReference type="InterPro" id="IPR052070">
    <property type="entry name" value="ESCRT-I_UEV_domain"/>
</dbReference>
<reference evidence="9 10" key="1">
    <citation type="submission" date="2016-05" db="EMBL/GenBank/DDBJ databases">
        <title>Comparative genomics of biotechnologically important yeasts.</title>
        <authorList>
            <consortium name="DOE Joint Genome Institute"/>
            <person name="Riley R."/>
            <person name="Haridas S."/>
            <person name="Wolfe K.H."/>
            <person name="Lopes M.R."/>
            <person name="Hittinger C.T."/>
            <person name="Goker M."/>
            <person name="Salamov A."/>
            <person name="Wisecaver J."/>
            <person name="Long T.M."/>
            <person name="Aerts A.L."/>
            <person name="Barry K."/>
            <person name="Choi C."/>
            <person name="Clum A."/>
            <person name="Coughlan A.Y."/>
            <person name="Deshpande S."/>
            <person name="Douglass A.P."/>
            <person name="Hanson S.J."/>
            <person name="Klenk H.-P."/>
            <person name="LaButti K."/>
            <person name="Lapidus A."/>
            <person name="Lindquist E."/>
            <person name="Lipzen A."/>
            <person name="Meier-kolthoff J.P."/>
            <person name="Ohm R.A."/>
            <person name="Otillar R.P."/>
            <person name="Pangilinan J."/>
            <person name="Peng Y."/>
            <person name="Rokas A."/>
            <person name="Rosa C.A."/>
            <person name="Scheuner C."/>
            <person name="Sibirny A.A."/>
            <person name="Slot J.C."/>
            <person name="Stielow J.B."/>
            <person name="Sun H."/>
            <person name="Kurtzman C.P."/>
            <person name="Blackwell M."/>
            <person name="Grigoriev I.V."/>
            <person name="Jeffries T.W."/>
        </authorList>
    </citation>
    <scope>NUCLEOTIDE SEQUENCE [LARGE SCALE GENOMIC DNA]</scope>
    <source>
        <strain evidence="9 10">NRRL YB-4993</strain>
    </source>
</reference>
<dbReference type="InterPro" id="IPR037202">
    <property type="entry name" value="ESCRT_assembly_dom"/>
</dbReference>
<dbReference type="GO" id="GO:0072666">
    <property type="term" value="P:establishment of protein localization to vacuole"/>
    <property type="evidence" value="ECO:0007669"/>
    <property type="project" value="UniProtKB-ARBA"/>
</dbReference>
<organism evidence="9 10">
    <name type="scientific">Metschnikowia bicuspidata var. bicuspidata NRRL YB-4993</name>
    <dbReference type="NCBI Taxonomy" id="869754"/>
    <lineage>
        <taxon>Eukaryota</taxon>
        <taxon>Fungi</taxon>
        <taxon>Dikarya</taxon>
        <taxon>Ascomycota</taxon>
        <taxon>Saccharomycotina</taxon>
        <taxon>Pichiomycetes</taxon>
        <taxon>Metschnikowiaceae</taxon>
        <taxon>Metschnikowia</taxon>
    </lineage>
</organism>
<evidence type="ECO:0000256" key="7">
    <source>
        <dbReference type="SAM" id="MobiDB-lite"/>
    </source>
</evidence>
<evidence type="ECO:0000313" key="9">
    <source>
        <dbReference type="EMBL" id="OBA24534.1"/>
    </source>
</evidence>
<keyword evidence="4" id="KW-0967">Endosome</keyword>
<evidence type="ECO:0000256" key="6">
    <source>
        <dbReference type="ARBA" id="ARBA00023054"/>
    </source>
</evidence>
<dbReference type="RefSeq" id="XP_018715015.1">
    <property type="nucleotide sequence ID" value="XM_018858327.1"/>
</dbReference>
<dbReference type="InterPro" id="IPR008883">
    <property type="entry name" value="UEV_N"/>
</dbReference>
<dbReference type="STRING" id="869754.A0A1A0HK27"/>
<dbReference type="AlphaFoldDB" id="A0A1A0HK27"/>
<dbReference type="GO" id="GO:0043162">
    <property type="term" value="P:ubiquitin-dependent protein catabolic process via the multivesicular body sorting pathway"/>
    <property type="evidence" value="ECO:0007669"/>
    <property type="project" value="UniProtKB-ARBA"/>
</dbReference>
<comment type="caution">
    <text evidence="9">The sequence shown here is derived from an EMBL/GenBank/DDBJ whole genome shotgun (WGS) entry which is preliminary data.</text>
</comment>
<dbReference type="Pfam" id="PF09454">
    <property type="entry name" value="Vps23_core"/>
    <property type="match status" value="1"/>
</dbReference>